<keyword evidence="2" id="KW-1185">Reference proteome</keyword>
<proteinExistence type="predicted"/>
<evidence type="ECO:0000313" key="1">
    <source>
        <dbReference type="EMBL" id="KAH9752405.1"/>
    </source>
</evidence>
<evidence type="ECO:0000313" key="2">
    <source>
        <dbReference type="Proteomes" id="UP000829398"/>
    </source>
</evidence>
<organism evidence="1 2">
    <name type="scientific">Citrus sinensis</name>
    <name type="common">Sweet orange</name>
    <name type="synonym">Citrus aurantium var. sinensis</name>
    <dbReference type="NCBI Taxonomy" id="2711"/>
    <lineage>
        <taxon>Eukaryota</taxon>
        <taxon>Viridiplantae</taxon>
        <taxon>Streptophyta</taxon>
        <taxon>Embryophyta</taxon>
        <taxon>Tracheophyta</taxon>
        <taxon>Spermatophyta</taxon>
        <taxon>Magnoliopsida</taxon>
        <taxon>eudicotyledons</taxon>
        <taxon>Gunneridae</taxon>
        <taxon>Pentapetalae</taxon>
        <taxon>rosids</taxon>
        <taxon>malvids</taxon>
        <taxon>Sapindales</taxon>
        <taxon>Rutaceae</taxon>
        <taxon>Aurantioideae</taxon>
        <taxon>Citrus</taxon>
    </lineage>
</organism>
<gene>
    <name evidence="1" type="ORF">KPL71_014669</name>
</gene>
<keyword evidence="1" id="KW-0804">Transcription</keyword>
<comment type="caution">
    <text evidence="1">The sequence shown here is derived from an EMBL/GenBank/DDBJ whole genome shotgun (WGS) entry which is preliminary data.</text>
</comment>
<name>A0ACB8KDB8_CITSI</name>
<keyword evidence="1" id="KW-0240">DNA-directed RNA polymerase</keyword>
<reference evidence="2" key="1">
    <citation type="journal article" date="2023" name="Hortic. Res.">
        <title>A chromosome-level phased genome enabling allele-level studies in sweet orange: a case study on citrus Huanglongbing tolerance.</title>
        <authorList>
            <person name="Wu B."/>
            <person name="Yu Q."/>
            <person name="Deng Z."/>
            <person name="Duan Y."/>
            <person name="Luo F."/>
            <person name="Gmitter F. Jr."/>
        </authorList>
    </citation>
    <scope>NUCLEOTIDE SEQUENCE [LARGE SCALE GENOMIC DNA]</scope>
    <source>
        <strain evidence="2">cv. Valencia</strain>
    </source>
</reference>
<protein>
    <submittedName>
        <fullName evidence="1">DNA-directed RNA polymerase III subunit 2</fullName>
    </submittedName>
</protein>
<dbReference type="Proteomes" id="UP000829398">
    <property type="component" value="Chromosome 5"/>
</dbReference>
<dbReference type="EMBL" id="CM039174">
    <property type="protein sequence ID" value="KAH9752405.1"/>
    <property type="molecule type" value="Genomic_DNA"/>
</dbReference>
<accession>A0ACB8KDB8</accession>
<sequence length="1239" mass="138514">MSSARDDVETADCDRGSAILSPGTGCCRCSLVQPLPSHRPLETIIDALIRIYFMRCEQLPDKQKLAAPVKSVVDKFQLLPEFLKVRGLVKQHLDSFNYFVNTGIRKIVRANDRIVSGIDPSIFLRFKDVRIGQPSMTVDGVSEKLNPHMCRLSDMTYAAPILVNIEYVQGSHTEKTTMEKNDVVIGRIPIMLRSCRCVLYGKDEAELARLGECPLDPGGYFIIKGTEKVLLIQEQLSKNRVIIDTDKKGNINASVTSSTETVKSKTVIQMEKGKMYLLLNQFVKKIPIMVVMKAMGIESDQEVVQMVGRDPRYSALLLPSIEVKRSTFGSPPNDREGRAFSILRDVFLANVPVHNNNFRPKCFYVAVMLRRMVEAMLNKDAMDDKDYVGNKRLELSGQLVSLLFEDLFKTMISEVQKTVDIILSKPSRSSRFDLSQFIVRDSITVGLERTLSTGNFDVKRFKMHRKGMTQVLARLSFIGTLGHMTRVSPQFEKSRKVSGPRALQPSQWGMLCPCDTPEGEACGLVKNLALMTHVTTDEEEGSNFSSYCVCEGYALFENDLNSVRECDFLSDQPLCYCLGVEDLELLSGEELHNPNSFLVIFNGLILGKHRRPKCFADVMRKLRRAGKIGEFVSVFVNEKQRCVYIASDGGRVCRPLVIADKGISRIKEHHMKELLDGVRSFDDFLREGLIEYLDVNEENNALIALYEGDATPDTTHIEIEPFTILGVIAGLIPYPHHNQSPRNTYQCAMGKQAMGNIAFNQLCRMDSLLYLLVYPQRPLLTTRTIELVGYDKLGAGQNATVAVMSYSGYDIEDAIVMNKSSLDRGFGRCIVVKKYTAINQKYANSTSDRILRPDRTGPGAERMQILDDDGLAAPGEIIKPNDVYINKESPLETRGSIMSPTGQTDSRYRSARQTYKGPDGETCVVDRVALCSDKNGDLCIKFLIRHTRRPELGDKFSSRHGQKGVCGTIVQQEDFPFSERGICPDLIMNPHGFPSRMTVGKMIELLGGKAGVSCGRFHYGSAFGEPSGHADTVESISETLVKHGFSYNGKDMIYSGITGCPLQAYIFMGPIYYQKLKHMVDSVLDKMHARGSGPRVMLTRQPTEGRARNGGLRVGEMERDCLIAYGASMLIFERLMVSSDPFEVQLLRWTRLRNQSAVLIHPFNLPPGFISFCTKVLDIAVCRVCGLLGYYNHKLKAGICSTCKNGDNISSMKLPYACKLLIQELQSMNIVPRLKLAEA</sequence>